<dbReference type="InterPro" id="IPR007197">
    <property type="entry name" value="rSAM"/>
</dbReference>
<accession>A0A1F2PJL0</accession>
<gene>
    <name evidence="5" type="ORF">ACWI_08540</name>
</gene>
<dbReference type="GO" id="GO:0046872">
    <property type="term" value="F:metal ion binding"/>
    <property type="evidence" value="ECO:0007669"/>
    <property type="project" value="UniProtKB-KW"/>
</dbReference>
<proteinExistence type="predicted"/>
<dbReference type="EMBL" id="LKEU01000018">
    <property type="protein sequence ID" value="OFV71549.1"/>
    <property type="molecule type" value="Genomic_DNA"/>
</dbReference>
<reference evidence="5 6" key="1">
    <citation type="submission" date="2015-09" db="EMBL/GenBank/DDBJ databases">
        <title>Genome sequence of Acetobacterium wieringae DSM 1911.</title>
        <authorList>
            <person name="Poehlein A."/>
            <person name="Bengelsdorf F.R."/>
            <person name="Schiel-Bengelsdorf B."/>
            <person name="Duerre P."/>
            <person name="Daniel R."/>
        </authorList>
    </citation>
    <scope>NUCLEOTIDE SEQUENCE [LARGE SCALE GENOMIC DNA]</scope>
    <source>
        <strain evidence="5 6">DSM 1911</strain>
    </source>
</reference>
<dbReference type="InterPro" id="IPR040086">
    <property type="entry name" value="MJ0683-like"/>
</dbReference>
<evidence type="ECO:0000259" key="4">
    <source>
        <dbReference type="Pfam" id="PF04055"/>
    </source>
</evidence>
<dbReference type="SUPFAM" id="SSF102114">
    <property type="entry name" value="Radical SAM enzymes"/>
    <property type="match status" value="1"/>
</dbReference>
<sequence length="294" mass="33176">METIPAKNMLTRTKNNFWFGTDYNMNIYRGCSHGCIYCDSRSDCYGINAFDQVRAKEKALTILEDNLRRKTLKGVVGTGAMSDPYNPMEKKHQLTRQALELFKRYGYGVAIATKSPLVTRDKDLLAAIQKRSPVLVKITITCADDPLAKLIEPHVAPSSARFAAIKELSDSGIFAGVLLMPILPFINDTPANIKAIVTAAAEQGARFIYPAFGVTLRDSQRLYYYDQLDAHFPGIKKEYLRRFGNAYSCASPQAKSLWTIFTRECQHYGLLYKMEDIVGHYKLEHGSQQLSFFD</sequence>
<comment type="caution">
    <text evidence="5">The sequence shown here is derived from an EMBL/GenBank/DDBJ whole genome shotgun (WGS) entry which is preliminary data.</text>
</comment>
<evidence type="ECO:0000313" key="6">
    <source>
        <dbReference type="Proteomes" id="UP000176244"/>
    </source>
</evidence>
<dbReference type="CDD" id="cd01335">
    <property type="entry name" value="Radical_SAM"/>
    <property type="match status" value="1"/>
</dbReference>
<dbReference type="AlphaFoldDB" id="A0A1F2PJL0"/>
<dbReference type="InterPro" id="IPR058240">
    <property type="entry name" value="rSAM_sf"/>
</dbReference>
<dbReference type="RefSeq" id="WP_070370199.1">
    <property type="nucleotide sequence ID" value="NZ_LKEU01000018.1"/>
</dbReference>
<dbReference type="STRING" id="52694.ACWI_08540"/>
<evidence type="ECO:0000256" key="2">
    <source>
        <dbReference type="ARBA" id="ARBA00023004"/>
    </source>
</evidence>
<protein>
    <submittedName>
        <fullName evidence="5">Radical SAM superfamily protein</fullName>
    </submittedName>
</protein>
<dbReference type="PANTHER" id="PTHR43432:SF5">
    <property type="entry name" value="ELP3_MIAA_NIFB-LIKE RADICAL SAM CORE DOMAIN-CONTAINING PROTEIN"/>
    <property type="match status" value="1"/>
</dbReference>
<dbReference type="GO" id="GO:0051536">
    <property type="term" value="F:iron-sulfur cluster binding"/>
    <property type="evidence" value="ECO:0007669"/>
    <property type="project" value="UniProtKB-KW"/>
</dbReference>
<keyword evidence="2" id="KW-0408">Iron</keyword>
<dbReference type="PANTHER" id="PTHR43432">
    <property type="entry name" value="SLR0285 PROTEIN"/>
    <property type="match status" value="1"/>
</dbReference>
<dbReference type="GO" id="GO:0003824">
    <property type="term" value="F:catalytic activity"/>
    <property type="evidence" value="ECO:0007669"/>
    <property type="project" value="InterPro"/>
</dbReference>
<evidence type="ECO:0000256" key="1">
    <source>
        <dbReference type="ARBA" id="ARBA00022723"/>
    </source>
</evidence>
<feature type="domain" description="Radical SAM core" evidence="4">
    <location>
        <begin position="25"/>
        <end position="188"/>
    </location>
</feature>
<dbReference type="Pfam" id="PF04055">
    <property type="entry name" value="Radical_SAM"/>
    <property type="match status" value="1"/>
</dbReference>
<dbReference type="SFLD" id="SFLDG01084">
    <property type="entry name" value="Uncharacterised_Radical_SAM_Su"/>
    <property type="match status" value="1"/>
</dbReference>
<keyword evidence="3" id="KW-0411">Iron-sulfur</keyword>
<evidence type="ECO:0000256" key="3">
    <source>
        <dbReference type="ARBA" id="ARBA00023014"/>
    </source>
</evidence>
<dbReference type="SFLD" id="SFLDS00029">
    <property type="entry name" value="Radical_SAM"/>
    <property type="match status" value="1"/>
</dbReference>
<organism evidence="5 6">
    <name type="scientific">Acetobacterium wieringae</name>
    <dbReference type="NCBI Taxonomy" id="52694"/>
    <lineage>
        <taxon>Bacteria</taxon>
        <taxon>Bacillati</taxon>
        <taxon>Bacillota</taxon>
        <taxon>Clostridia</taxon>
        <taxon>Eubacteriales</taxon>
        <taxon>Eubacteriaceae</taxon>
        <taxon>Acetobacterium</taxon>
    </lineage>
</organism>
<evidence type="ECO:0000313" key="5">
    <source>
        <dbReference type="EMBL" id="OFV71549.1"/>
    </source>
</evidence>
<name>A0A1F2PJL0_9FIRM</name>
<dbReference type="Gene3D" id="3.80.30.30">
    <property type="match status" value="1"/>
</dbReference>
<dbReference type="Proteomes" id="UP000176244">
    <property type="component" value="Unassembled WGS sequence"/>
</dbReference>
<dbReference type="OrthoDB" id="9785699at2"/>
<keyword evidence="1" id="KW-0479">Metal-binding</keyword>